<evidence type="ECO:0000313" key="4">
    <source>
        <dbReference type="Proteomes" id="UP000305674"/>
    </source>
</evidence>
<feature type="domain" description="Transposon Tn7 transposition protein TnsD C-terminal" evidence="2">
    <location>
        <begin position="329"/>
        <end position="442"/>
    </location>
</feature>
<keyword evidence="4" id="KW-1185">Reference proteome</keyword>
<feature type="domain" description="Transposon Tn7 transposition protein TnsD C-terminal" evidence="2">
    <location>
        <begin position="196"/>
        <end position="295"/>
    </location>
</feature>
<accession>A0A4U1B943</accession>
<dbReference type="Pfam" id="PF06527">
    <property type="entry name" value="TniQ"/>
    <property type="match status" value="1"/>
</dbReference>
<organism evidence="3 4">
    <name type="scientific">Ferrimonas sediminicola</name>
    <dbReference type="NCBI Taxonomy" id="2569538"/>
    <lineage>
        <taxon>Bacteria</taxon>
        <taxon>Pseudomonadati</taxon>
        <taxon>Pseudomonadota</taxon>
        <taxon>Gammaproteobacteria</taxon>
        <taxon>Alteromonadales</taxon>
        <taxon>Ferrimonadaceae</taxon>
        <taxon>Ferrimonas</taxon>
    </lineage>
</organism>
<sequence>MLGFPMPYGDELLYSTVARHGVHSGIVSPKELLLEVFGDTRIIATVDLPNHLGTIAALYPEATGIQSATLLYRHTLFPIYAPFLDETRRAELSSQLIGDRKSSVHLKAGIVTSRVKQPEYFRYCPGCMTNQLEFLGERYWQRVWQVAGVESCPEHGRLISSSVPRHSEHRHLFQAADGDNCLPVEQSPGTWQSNLMASTIHDLLNIGQCPALYHHHWSNWYRHLAITNGLTRGRQVRHELISEKVLEFWGDEWLSRYSLEPSDTESCWLRAIFRKHRKSFSYLEHMAVLHALQKPDWDLAETMRSAVCYQPELATSVTPVVRVETEQPEPYRYQWRKAVSKYGAKEARKRNGKIYAWLYRHDRDWLLAQNQAHRRPFSRSGAGIDWHQRDMQTLRVLRDVRDRHEADLSGPRRSKNWYLNQLQGRVKIEKHLELLPLCRQFLVRYSEKIFEYQIRRLTRTLVGEHFGEELKRWQVLRMSGLSEERLTPLAKLFLDKVITV</sequence>
<dbReference type="OrthoDB" id="470139at2"/>
<reference evidence="3 4" key="1">
    <citation type="submission" date="2019-04" db="EMBL/GenBank/DDBJ databases">
        <authorList>
            <person name="Hwang J.C."/>
        </authorList>
    </citation>
    <scope>NUCLEOTIDE SEQUENCE [LARGE SCALE GENOMIC DNA]</scope>
    <source>
        <strain evidence="3 4">IMCC35001</strain>
    </source>
</reference>
<gene>
    <name evidence="3" type="ORF">FCL40_16750</name>
</gene>
<protein>
    <submittedName>
        <fullName evidence="3">Transposase</fullName>
    </submittedName>
</protein>
<name>A0A4U1B943_9GAMM</name>
<proteinExistence type="predicted"/>
<dbReference type="RefSeq" id="WP_136854448.1">
    <property type="nucleotide sequence ID" value="NZ_SWCI01000016.1"/>
</dbReference>
<dbReference type="Proteomes" id="UP000305674">
    <property type="component" value="Unassembled WGS sequence"/>
</dbReference>
<feature type="domain" description="TniQ" evidence="1">
    <location>
        <begin position="4"/>
        <end position="157"/>
    </location>
</feature>
<evidence type="ECO:0000313" key="3">
    <source>
        <dbReference type="EMBL" id="TKB47016.1"/>
    </source>
</evidence>
<evidence type="ECO:0000259" key="2">
    <source>
        <dbReference type="Pfam" id="PF15978"/>
    </source>
</evidence>
<evidence type="ECO:0000259" key="1">
    <source>
        <dbReference type="Pfam" id="PF06527"/>
    </source>
</evidence>
<dbReference type="AlphaFoldDB" id="A0A4U1B943"/>
<dbReference type="InterPro" id="IPR032750">
    <property type="entry name" value="TnsD_C"/>
</dbReference>
<comment type="caution">
    <text evidence="3">The sequence shown here is derived from an EMBL/GenBank/DDBJ whole genome shotgun (WGS) entry which is preliminary data.</text>
</comment>
<dbReference type="Pfam" id="PF15978">
    <property type="entry name" value="TnsD"/>
    <property type="match status" value="2"/>
</dbReference>
<dbReference type="EMBL" id="SWCI01000016">
    <property type="protein sequence ID" value="TKB47016.1"/>
    <property type="molecule type" value="Genomic_DNA"/>
</dbReference>
<dbReference type="InterPro" id="IPR009492">
    <property type="entry name" value="TniQ"/>
</dbReference>